<dbReference type="InterPro" id="IPR038538">
    <property type="entry name" value="MTERF_sf"/>
</dbReference>
<evidence type="ECO:0000256" key="1">
    <source>
        <dbReference type="ARBA" id="ARBA00007692"/>
    </source>
</evidence>
<gene>
    <name evidence="5" type="ORF">BRAA01T03211Z</name>
    <name evidence="4" type="ORF">BRAPAZ1V2_A01P33830.2</name>
</gene>
<proteinExistence type="inferred from homology"/>
<dbReference type="EMBL" id="LR031571">
    <property type="protein sequence ID" value="VDC76709.1"/>
    <property type="molecule type" value="Genomic_DNA"/>
</dbReference>
<dbReference type="GO" id="GO:0005737">
    <property type="term" value="C:cytoplasm"/>
    <property type="evidence" value="ECO:0007669"/>
    <property type="project" value="UniProtKB-ARBA"/>
</dbReference>
<evidence type="ECO:0000313" key="4">
    <source>
        <dbReference type="EMBL" id="CAG7889307.1"/>
    </source>
</evidence>
<dbReference type="PANTHER" id="PTHR13068">
    <property type="entry name" value="CGI-12 PROTEIN-RELATED"/>
    <property type="match status" value="1"/>
</dbReference>
<keyword evidence="2" id="KW-0806">Transcription termination</keyword>
<evidence type="ECO:0008006" key="6">
    <source>
        <dbReference type="Google" id="ProtNLM"/>
    </source>
</evidence>
<organism evidence="5">
    <name type="scientific">Brassica campestris</name>
    <name type="common">Field mustard</name>
    <dbReference type="NCBI Taxonomy" id="3711"/>
    <lineage>
        <taxon>Eukaryota</taxon>
        <taxon>Viridiplantae</taxon>
        <taxon>Streptophyta</taxon>
        <taxon>Embryophyta</taxon>
        <taxon>Tracheophyta</taxon>
        <taxon>Spermatophyta</taxon>
        <taxon>Magnoliopsida</taxon>
        <taxon>eudicotyledons</taxon>
        <taxon>Gunneridae</taxon>
        <taxon>Pentapetalae</taxon>
        <taxon>rosids</taxon>
        <taxon>malvids</taxon>
        <taxon>Brassicales</taxon>
        <taxon>Brassicaceae</taxon>
        <taxon>Brassiceae</taxon>
        <taxon>Brassica</taxon>
    </lineage>
</organism>
<dbReference type="PANTHER" id="PTHR13068:SF155">
    <property type="entry name" value="MITOCHONDRIAL TRANSCRIPTION TERMINATION FACTOR FAMILY PROTEIN"/>
    <property type="match status" value="1"/>
</dbReference>
<evidence type="ECO:0000313" key="5">
    <source>
        <dbReference type="EMBL" id="VDC76709.1"/>
    </source>
</evidence>
<evidence type="ECO:0000256" key="2">
    <source>
        <dbReference type="ARBA" id="ARBA00022472"/>
    </source>
</evidence>
<dbReference type="GO" id="GO:0003676">
    <property type="term" value="F:nucleic acid binding"/>
    <property type="evidence" value="ECO:0007669"/>
    <property type="project" value="InterPro"/>
</dbReference>
<keyword evidence="2" id="KW-0805">Transcription regulation</keyword>
<name>A0A3P5ZE72_BRACM</name>
<keyword evidence="2" id="KW-0804">Transcription</keyword>
<accession>A0A3P5ZE72</accession>
<sequence length="421" mass="47805">MYSLTLQGRRSLDLHKCMRRLRVAVNPLQNAYSSASAAQDGGKGKIFTVSYMVDSLGFTTKLAESIWRKVSSDSERKGNPDSVLNLLKSYSFTDSQISSIVTSYPQLLREDSEKSLAPKFQFLESRGASTSELTAVLSKVPKILRIKKDKAFSRYYDFAKEVIEADKSFKKVPPESCLREGSRQENKLRNILVLRDLGVPQKLLFSLLVSNFQTVTGKERFEETLKKVLEMGFDPTTSKFVQALNAVYQLSDKTTQEKVDVFCTRLGFSAEHVWEVFKKYPNLLKVSENKILNFIETLLGLGFTRDEVMVMVKCFPRCITHSTTVVKEKVEFVVKHMNWPVKAVSLFPRVVGYSMDKRIVPRCNVIKALMSKGLLGTGELPPPMGYVFICSDEVFLKRYVMKHDDKQLVTELLAIFTKDSV</sequence>
<dbReference type="EMBL" id="LS974617">
    <property type="protein sequence ID" value="CAG7889307.1"/>
    <property type="molecule type" value="Genomic_DNA"/>
</dbReference>
<reference evidence="5" key="1">
    <citation type="submission" date="2018-11" db="EMBL/GenBank/DDBJ databases">
        <authorList>
            <consortium name="Genoscope - CEA"/>
            <person name="William W."/>
        </authorList>
    </citation>
    <scope>NUCLEOTIDE SEQUENCE</scope>
</reference>
<dbReference type="Proteomes" id="UP000694005">
    <property type="component" value="Chromosome A01"/>
</dbReference>
<protein>
    <recommendedName>
        <fullName evidence="6">Mitochondrial transcription termination factor family protein</fullName>
    </recommendedName>
</protein>
<evidence type="ECO:0000256" key="3">
    <source>
        <dbReference type="ARBA" id="ARBA00022946"/>
    </source>
</evidence>
<dbReference type="InterPro" id="IPR003690">
    <property type="entry name" value="MTERF"/>
</dbReference>
<dbReference type="Pfam" id="PF02536">
    <property type="entry name" value="mTERF"/>
    <property type="match status" value="1"/>
</dbReference>
<comment type="similarity">
    <text evidence="1">Belongs to the mTERF family.</text>
</comment>
<dbReference type="GO" id="GO:0006353">
    <property type="term" value="P:DNA-templated transcription termination"/>
    <property type="evidence" value="ECO:0007669"/>
    <property type="project" value="UniProtKB-KW"/>
</dbReference>
<dbReference type="Gramene" id="A01p33830.2_BraZ1">
    <property type="protein sequence ID" value="A01p33830.2_BraZ1.CDS.1"/>
    <property type="gene ID" value="A01g33830.2_BraZ1"/>
</dbReference>
<dbReference type="SMART" id="SM00733">
    <property type="entry name" value="Mterf"/>
    <property type="match status" value="6"/>
</dbReference>
<dbReference type="AlphaFoldDB" id="A0A3P5ZE72"/>
<dbReference type="Gene3D" id="1.25.70.10">
    <property type="entry name" value="Transcription termination factor 3, mitochondrial"/>
    <property type="match status" value="3"/>
</dbReference>
<keyword evidence="3" id="KW-0809">Transit peptide</keyword>